<dbReference type="AlphaFoldDB" id="A0A5B0QIK1"/>
<organism evidence="2 3">
    <name type="scientific">Puccinia graminis f. sp. tritici</name>
    <dbReference type="NCBI Taxonomy" id="56615"/>
    <lineage>
        <taxon>Eukaryota</taxon>
        <taxon>Fungi</taxon>
        <taxon>Dikarya</taxon>
        <taxon>Basidiomycota</taxon>
        <taxon>Pucciniomycotina</taxon>
        <taxon>Pucciniomycetes</taxon>
        <taxon>Pucciniales</taxon>
        <taxon>Pucciniaceae</taxon>
        <taxon>Puccinia</taxon>
    </lineage>
</organism>
<evidence type="ECO:0000256" key="1">
    <source>
        <dbReference type="SAM" id="MobiDB-lite"/>
    </source>
</evidence>
<dbReference type="Proteomes" id="UP000324748">
    <property type="component" value="Unassembled WGS sequence"/>
</dbReference>
<keyword evidence="3" id="KW-1185">Reference proteome</keyword>
<sequence>MAKKSRNNYFGSMTGSILAWHLSDWSTQGHNLCPNSLAGQGQQDSKKRYDQSFPIRGRFTVRASPTVLLMRDLGPTSAGREALLVASGAAERAAEHCGGGPKLPSAAEFGSFGRVSPTPAQLHSRQRRADPPPDR</sequence>
<evidence type="ECO:0000313" key="3">
    <source>
        <dbReference type="Proteomes" id="UP000324748"/>
    </source>
</evidence>
<proteinExistence type="predicted"/>
<evidence type="ECO:0000313" key="2">
    <source>
        <dbReference type="EMBL" id="KAA1112915.1"/>
    </source>
</evidence>
<name>A0A5B0QIK1_PUCGR</name>
<feature type="region of interest" description="Disordered" evidence="1">
    <location>
        <begin position="94"/>
        <end position="135"/>
    </location>
</feature>
<gene>
    <name evidence="2" type="ORF">PGT21_015380</name>
</gene>
<comment type="caution">
    <text evidence="2">The sequence shown here is derived from an EMBL/GenBank/DDBJ whole genome shotgun (WGS) entry which is preliminary data.</text>
</comment>
<dbReference type="EMBL" id="VSWC01000015">
    <property type="protein sequence ID" value="KAA1112915.1"/>
    <property type="molecule type" value="Genomic_DNA"/>
</dbReference>
<accession>A0A5B0QIK1</accession>
<protein>
    <submittedName>
        <fullName evidence="2">Uncharacterized protein</fullName>
    </submittedName>
</protein>
<reference evidence="2 3" key="1">
    <citation type="submission" date="2019-05" db="EMBL/GenBank/DDBJ databases">
        <title>Emergence of the Ug99 lineage of the wheat stem rust pathogen through somatic hybridization.</title>
        <authorList>
            <person name="Li F."/>
            <person name="Upadhyaya N.M."/>
            <person name="Sperschneider J."/>
            <person name="Matny O."/>
            <person name="Nguyen-Phuc H."/>
            <person name="Mago R."/>
            <person name="Raley C."/>
            <person name="Miller M.E."/>
            <person name="Silverstein K.A.T."/>
            <person name="Henningsen E."/>
            <person name="Hirsch C.D."/>
            <person name="Visser B."/>
            <person name="Pretorius Z.A."/>
            <person name="Steffenson B.J."/>
            <person name="Schwessinger B."/>
            <person name="Dodds P.N."/>
            <person name="Figueroa M."/>
        </authorList>
    </citation>
    <scope>NUCLEOTIDE SEQUENCE [LARGE SCALE GENOMIC DNA]</scope>
    <source>
        <strain evidence="2">21-0</strain>
    </source>
</reference>